<dbReference type="Proteomes" id="UP001501844">
    <property type="component" value="Unassembled WGS sequence"/>
</dbReference>
<evidence type="ECO:0000313" key="1">
    <source>
        <dbReference type="EMBL" id="GAA4310534.1"/>
    </source>
</evidence>
<dbReference type="Gene3D" id="1.25.40.10">
    <property type="entry name" value="Tetratricopeptide repeat domain"/>
    <property type="match status" value="1"/>
</dbReference>
<name>A0ABP8FTX3_9BACT</name>
<dbReference type="SUPFAM" id="SSF48452">
    <property type="entry name" value="TPR-like"/>
    <property type="match status" value="1"/>
</dbReference>
<comment type="caution">
    <text evidence="1">The sequence shown here is derived from an EMBL/GenBank/DDBJ whole genome shotgun (WGS) entry which is preliminary data.</text>
</comment>
<organism evidence="1 2">
    <name type="scientific">Nibribacter koreensis</name>
    <dbReference type="NCBI Taxonomy" id="1084519"/>
    <lineage>
        <taxon>Bacteria</taxon>
        <taxon>Pseudomonadati</taxon>
        <taxon>Bacteroidota</taxon>
        <taxon>Cytophagia</taxon>
        <taxon>Cytophagales</taxon>
        <taxon>Hymenobacteraceae</taxon>
        <taxon>Nibribacter</taxon>
    </lineage>
</organism>
<proteinExistence type="predicted"/>
<dbReference type="SMART" id="SM00028">
    <property type="entry name" value="TPR"/>
    <property type="match status" value="2"/>
</dbReference>
<dbReference type="InterPro" id="IPR019734">
    <property type="entry name" value="TPR_rpt"/>
</dbReference>
<evidence type="ECO:0008006" key="3">
    <source>
        <dbReference type="Google" id="ProtNLM"/>
    </source>
</evidence>
<sequence>MQAQSKRWAEWQKRGEKQINLLPMYGGQPKSKNLLALDKKFLASIDNKGGTRAENSKYFSDRGWQHFQQGDFETAMFRFNQAWLLDSTNAKPYWGFGIICGMLENYDDAFTYLHKAYALDSSDVQLLCDIVFTNFCKYQETNQALYIENASVASQKALRQSPDHAFALYSHALVQYMKKDYASTWEYLYKAKEKGEVGLDQDFIKALHAQLPDPKKEFVKD</sequence>
<protein>
    <recommendedName>
        <fullName evidence="3">Tetratricopeptide repeat-containing protein</fullName>
    </recommendedName>
</protein>
<dbReference type="InterPro" id="IPR011990">
    <property type="entry name" value="TPR-like_helical_dom_sf"/>
</dbReference>
<evidence type="ECO:0000313" key="2">
    <source>
        <dbReference type="Proteomes" id="UP001501844"/>
    </source>
</evidence>
<reference evidence="2" key="1">
    <citation type="journal article" date="2019" name="Int. J. Syst. Evol. Microbiol.">
        <title>The Global Catalogue of Microorganisms (GCM) 10K type strain sequencing project: providing services to taxonomists for standard genome sequencing and annotation.</title>
        <authorList>
            <consortium name="The Broad Institute Genomics Platform"/>
            <consortium name="The Broad Institute Genome Sequencing Center for Infectious Disease"/>
            <person name="Wu L."/>
            <person name="Ma J."/>
        </authorList>
    </citation>
    <scope>NUCLEOTIDE SEQUENCE [LARGE SCALE GENOMIC DNA]</scope>
    <source>
        <strain evidence="2">JCM 17917</strain>
    </source>
</reference>
<dbReference type="EMBL" id="BAABGX010000002">
    <property type="protein sequence ID" value="GAA4310534.1"/>
    <property type="molecule type" value="Genomic_DNA"/>
</dbReference>
<accession>A0ABP8FTX3</accession>
<keyword evidence="2" id="KW-1185">Reference proteome</keyword>
<gene>
    <name evidence="1" type="ORF">GCM10023183_28560</name>
</gene>